<dbReference type="CDD" id="cd12108">
    <property type="entry name" value="Hr-like"/>
    <property type="match status" value="2"/>
</dbReference>
<reference evidence="9 10" key="1">
    <citation type="submission" date="2021-07" db="EMBL/GenBank/DDBJ databases">
        <title>The Aristolochia fimbriata genome: insights into angiosperm evolution, floral development and chemical biosynthesis.</title>
        <authorList>
            <person name="Jiao Y."/>
        </authorList>
    </citation>
    <scope>NUCLEOTIDE SEQUENCE [LARGE SCALE GENOMIC DNA]</scope>
    <source>
        <strain evidence="9">IBCAS-2021</strain>
        <tissue evidence="9">Leaf</tissue>
    </source>
</reference>
<dbReference type="CDD" id="cd16464">
    <property type="entry name" value="RING-H2_Pirh2-like"/>
    <property type="match status" value="1"/>
</dbReference>
<dbReference type="InterPro" id="IPR017921">
    <property type="entry name" value="Znf_CTCHY"/>
</dbReference>
<dbReference type="PANTHER" id="PTHR21319:SF39">
    <property type="entry name" value="ZINC FINGER PROTEIN"/>
    <property type="match status" value="1"/>
</dbReference>
<gene>
    <name evidence="9" type="ORF">H6P81_010348</name>
</gene>
<dbReference type="SUPFAM" id="SSF161219">
    <property type="entry name" value="CHY zinc finger-like"/>
    <property type="match status" value="1"/>
</dbReference>
<evidence type="ECO:0000313" key="10">
    <source>
        <dbReference type="Proteomes" id="UP000825729"/>
    </source>
</evidence>
<dbReference type="GO" id="GO:0006511">
    <property type="term" value="P:ubiquitin-dependent protein catabolic process"/>
    <property type="evidence" value="ECO:0007669"/>
    <property type="project" value="TreeGrafter"/>
</dbReference>
<dbReference type="Gene3D" id="1.20.120.520">
    <property type="entry name" value="nmb1532 protein domain like"/>
    <property type="match status" value="3"/>
</dbReference>
<dbReference type="FunFam" id="3.30.40.10:FF:000208">
    <property type="entry name" value="Zinc finger protein-related isoform 1"/>
    <property type="match status" value="1"/>
</dbReference>
<evidence type="ECO:0000256" key="2">
    <source>
        <dbReference type="ARBA" id="ARBA00022771"/>
    </source>
</evidence>
<dbReference type="InterPro" id="IPR001841">
    <property type="entry name" value="Znf_RING"/>
</dbReference>
<comment type="caution">
    <text evidence="9">The sequence shown here is derived from an EMBL/GenBank/DDBJ whole genome shotgun (WGS) entry which is preliminary data.</text>
</comment>
<dbReference type="GO" id="GO:0061630">
    <property type="term" value="F:ubiquitin protein ligase activity"/>
    <property type="evidence" value="ECO:0007669"/>
    <property type="project" value="TreeGrafter"/>
</dbReference>
<sequence>MGAEKSNPVEESSAGLRLVDSPIMLLVCFHKALRSELAELHLLAENVWSERSQIPELKRRFEFLQLVYKYHCTAEDEVIFRALDLRIGNASCTCSLEHNNINDLFDLLFYWLDQVNDECKSFQPFQELALCTGTVKTAICHHMEKEEEKVFPMLMERFSFKEQALLVWQFISNVPIMVLGDSFPWMASFLSTSEQMEVVSCLKQVVPKEELLRKMVISWLDGKSWPSYGFQTAGTDEKITLSGGSGAGDFLLGLSIRKNIAGKQYCDIKLGHLLDNTNSHPINGLRHWHNAIRKELEEILEELQEIRRCKIFNNIASISSRVMFITDIVILYSDALEKVIIPALCFGGNSSTLSIPKFPEESQIKNIHSLIQNINSKVWKMTCNLLEELCQQLESFMGGVSQHFSFQESKVFPVICKIWDHETQRSLLCASLQMMPLGLLKCVIVWLSAQLTDEEAQTLLCSIKLAGLSFDKAFASLLHEWLSIGYSGKTSLEHFRKELQEMFKNRSSFICGHIEDEAGSSSSDLGSCSSDQMKAGCPSKLKDLKIQPDKSCDLWLCADPWCLYEKNSKKCCPSYSNRINVQVFLSRTSKKLSPSPSFLQEKVDAGPAVTLKPKPIDQIFHFHRALEDDLEYFVQESGKMLENFALYVGFIHRFQLVKVLFEAHSHSEDEVIFPALEAKGSLPNIDASYILDHKLEAEQFDKISSILDKLSKLQDFLSSEGSRIQKRRKLCIELHEMCKTMQISLCKHMRREEAGIWPLVLKHFSEDEQEKLIGDIMGRTGAEILQTLIPRLMECLTSVQKQTMIDSWHKATKNTKFGEWLNDWEEGVMKYKILPVAEEETICLPNKEDSLNIVAAYLSREGFRYIPLSADSHHSNESRFRHQTFGEKKTTNLIDPAEDQNKSASNDKDGCKLSEDTNFGKSSMISEAKVIEQHGDAGIHEEFTHSLDHFLSMSQDDIEAAVRKLSHDPTLDPQEKTHLIQNLLMSRWLITQKKSYPDIGLSGNTESILGQCPSYRDSQKSIYGCKHYKRNCKLLSSCCNRLFTCRYCHDDACDHSMDRKSTIRMMCMKCLYIQPLGLRCSNISCNASMSKYFCSICKLFDDERDIYHCPFCNLCRVGRGLGIDYFHCMNCNACMSKSLLNHICREKCFESNCPICFEDIFTSSSPVKALPCGHLMHSTCFKDYTCTYYTCPICTKSLGDMKVYFGMLDVLLAEEKIPEEFHGQTQGILCNDCQKRGTAPFHWLYHKCSHCGSYNTRLL</sequence>
<feature type="compositionally biased region" description="Basic and acidic residues" evidence="5">
    <location>
        <begin position="899"/>
        <end position="912"/>
    </location>
</feature>
<proteinExistence type="predicted"/>
<dbReference type="AlphaFoldDB" id="A0AAV7ENH9"/>
<dbReference type="Proteomes" id="UP000825729">
    <property type="component" value="Unassembled WGS sequence"/>
</dbReference>
<dbReference type="InterPro" id="IPR008913">
    <property type="entry name" value="Znf_CHY"/>
</dbReference>
<accession>A0AAV7ENH9</accession>
<keyword evidence="3" id="KW-0862">Zinc</keyword>
<dbReference type="GO" id="GO:0008270">
    <property type="term" value="F:zinc ion binding"/>
    <property type="evidence" value="ECO:0007669"/>
    <property type="project" value="UniProtKB-KW"/>
</dbReference>
<dbReference type="InterPro" id="IPR039512">
    <property type="entry name" value="RCHY1_zinc-ribbon"/>
</dbReference>
<dbReference type="SUPFAM" id="SSF57850">
    <property type="entry name" value="RING/U-box"/>
    <property type="match status" value="1"/>
</dbReference>
<keyword evidence="1" id="KW-0479">Metal-binding</keyword>
<evidence type="ECO:0000259" key="8">
    <source>
        <dbReference type="PROSITE" id="PS51270"/>
    </source>
</evidence>
<keyword evidence="2 4" id="KW-0863">Zinc-finger</keyword>
<feature type="compositionally biased region" description="Basic and acidic residues" evidence="5">
    <location>
        <begin position="876"/>
        <end position="890"/>
    </location>
</feature>
<dbReference type="PROSITE" id="PS51270">
    <property type="entry name" value="ZF_CTCHY"/>
    <property type="match status" value="1"/>
</dbReference>
<dbReference type="GO" id="GO:0005634">
    <property type="term" value="C:nucleus"/>
    <property type="evidence" value="ECO:0007669"/>
    <property type="project" value="TreeGrafter"/>
</dbReference>
<evidence type="ECO:0000256" key="3">
    <source>
        <dbReference type="ARBA" id="ARBA00022833"/>
    </source>
</evidence>
<dbReference type="InterPro" id="IPR013083">
    <property type="entry name" value="Znf_RING/FYVE/PHD"/>
</dbReference>
<dbReference type="InterPro" id="IPR012312">
    <property type="entry name" value="Hemerythrin-like"/>
</dbReference>
<keyword evidence="10" id="KW-1185">Reference proteome</keyword>
<evidence type="ECO:0000259" key="6">
    <source>
        <dbReference type="PROSITE" id="PS50089"/>
    </source>
</evidence>
<dbReference type="SUPFAM" id="SSF161245">
    <property type="entry name" value="Zinc hairpin stack"/>
    <property type="match status" value="1"/>
</dbReference>
<dbReference type="Pfam" id="PF05495">
    <property type="entry name" value="zf-CHY"/>
    <property type="match status" value="1"/>
</dbReference>
<evidence type="ECO:0000259" key="7">
    <source>
        <dbReference type="PROSITE" id="PS51266"/>
    </source>
</evidence>
<organism evidence="9 10">
    <name type="scientific">Aristolochia fimbriata</name>
    <name type="common">White veined hardy Dutchman's pipe vine</name>
    <dbReference type="NCBI Taxonomy" id="158543"/>
    <lineage>
        <taxon>Eukaryota</taxon>
        <taxon>Viridiplantae</taxon>
        <taxon>Streptophyta</taxon>
        <taxon>Embryophyta</taxon>
        <taxon>Tracheophyta</taxon>
        <taxon>Spermatophyta</taxon>
        <taxon>Magnoliopsida</taxon>
        <taxon>Magnoliidae</taxon>
        <taxon>Piperales</taxon>
        <taxon>Aristolochiaceae</taxon>
        <taxon>Aristolochia</taxon>
    </lineage>
</organism>
<dbReference type="PANTHER" id="PTHR21319">
    <property type="entry name" value="RING FINGER AND CHY ZINC FINGER DOMAIN-CONTAINING PROTEIN 1"/>
    <property type="match status" value="1"/>
</dbReference>
<dbReference type="PROSITE" id="PS51266">
    <property type="entry name" value="ZF_CHY"/>
    <property type="match status" value="1"/>
</dbReference>
<dbReference type="InterPro" id="IPR037274">
    <property type="entry name" value="Znf_CHY_sf"/>
</dbReference>
<feature type="domain" description="CTCHY-type" evidence="8">
    <location>
        <begin position="1089"/>
        <end position="1152"/>
    </location>
</feature>
<dbReference type="GO" id="GO:0006879">
    <property type="term" value="P:intracellular iron ion homeostasis"/>
    <property type="evidence" value="ECO:0007669"/>
    <property type="project" value="UniProtKB-ARBA"/>
</dbReference>
<dbReference type="Gene3D" id="3.30.40.10">
    <property type="entry name" value="Zinc/RING finger domain, C3HC4 (zinc finger)"/>
    <property type="match status" value="1"/>
</dbReference>
<dbReference type="PROSITE" id="PS50089">
    <property type="entry name" value="ZF_RING_2"/>
    <property type="match status" value="1"/>
</dbReference>
<dbReference type="Gene3D" id="2.20.28.10">
    <property type="match status" value="1"/>
</dbReference>
<dbReference type="SMART" id="SM00184">
    <property type="entry name" value="RING"/>
    <property type="match status" value="1"/>
</dbReference>
<evidence type="ECO:0000256" key="1">
    <source>
        <dbReference type="ARBA" id="ARBA00022723"/>
    </source>
</evidence>
<feature type="region of interest" description="Disordered" evidence="5">
    <location>
        <begin position="876"/>
        <end position="912"/>
    </location>
</feature>
<dbReference type="EMBL" id="JAINDJ010000004">
    <property type="protein sequence ID" value="KAG9450383.1"/>
    <property type="molecule type" value="Genomic_DNA"/>
</dbReference>
<dbReference type="Pfam" id="PF14599">
    <property type="entry name" value="zinc_ribbon_6"/>
    <property type="match status" value="1"/>
</dbReference>
<dbReference type="InterPro" id="IPR037275">
    <property type="entry name" value="Znf_CTCHY_sf"/>
</dbReference>
<evidence type="ECO:0000256" key="5">
    <source>
        <dbReference type="SAM" id="MobiDB-lite"/>
    </source>
</evidence>
<dbReference type="GO" id="GO:0016567">
    <property type="term" value="P:protein ubiquitination"/>
    <property type="evidence" value="ECO:0007669"/>
    <property type="project" value="TreeGrafter"/>
</dbReference>
<feature type="domain" description="CHY-type" evidence="7">
    <location>
        <begin position="1018"/>
        <end position="1087"/>
    </location>
</feature>
<evidence type="ECO:0000313" key="9">
    <source>
        <dbReference type="EMBL" id="KAG9450383.1"/>
    </source>
</evidence>
<protein>
    <submittedName>
        <fullName evidence="9">Uncharacterized protein</fullName>
    </submittedName>
</protein>
<name>A0AAV7ENH9_ARIFI</name>
<feature type="domain" description="RING-type" evidence="6">
    <location>
        <begin position="1153"/>
        <end position="1195"/>
    </location>
</feature>
<evidence type="ECO:0000256" key="4">
    <source>
        <dbReference type="PROSITE-ProRule" id="PRU00601"/>
    </source>
</evidence>
<dbReference type="Pfam" id="PF01814">
    <property type="entry name" value="Hemerythrin"/>
    <property type="match status" value="1"/>
</dbReference>
<dbReference type="Pfam" id="PF13639">
    <property type="entry name" value="zf-RING_2"/>
    <property type="match status" value="1"/>
</dbReference>